<evidence type="ECO:0000256" key="1">
    <source>
        <dbReference type="ARBA" id="ARBA00012386"/>
    </source>
</evidence>
<sequence>MSFLVRQRCLFVSRPFCGILRLPRCASFCSSPKWGEGVVTPSFVMTDEKMKRRPFRKVEMRAVQSEAELLEETPIGVKDEETLVRMWQGFGRTEEVPVLVKKLMENTKALEAELGEELKFGGPRGSLKGEAGKTEDRRHRAFYHTLSDSESKLQFFAARQVACRILGSHGYLCEHCWLPTQDCMCEALVKGSLWQNMRLWVYMHPKDFLRKNNTGKLLWQALGDQVQLCVCGIPLHEDAMWAALQQAGRDHVWCVYPAKNEHEITVSKLSAPQGYNEEARETTEDCQLQPLNFIMIDGTWSNSKAMVSRLQERASAVWEGRGMPCLALSPDEFSSIHGLRPQPSMEKTCTAAAAGQLLRELNQTSAFAGHDLDLTADTIDEAVDCLSEALVGRRRRVGRPVTRSRRRDYQSN</sequence>
<dbReference type="GO" id="GO:0008033">
    <property type="term" value="P:tRNA processing"/>
    <property type="evidence" value="ECO:0007669"/>
    <property type="project" value="UniProtKB-KW"/>
</dbReference>
<keyword evidence="3" id="KW-0949">S-adenosyl-L-methionine</keyword>
<feature type="domain" description="DTW" evidence="6">
    <location>
        <begin position="169"/>
        <end position="395"/>
    </location>
</feature>
<dbReference type="SMART" id="SM01144">
    <property type="entry name" value="DTW"/>
    <property type="match status" value="1"/>
</dbReference>
<keyword evidence="8" id="KW-1185">Reference proteome</keyword>
<dbReference type="Pfam" id="PF03942">
    <property type="entry name" value="DTW"/>
    <property type="match status" value="1"/>
</dbReference>
<proteinExistence type="predicted"/>
<keyword evidence="4" id="KW-0819">tRNA processing</keyword>
<evidence type="ECO:0000259" key="6">
    <source>
        <dbReference type="SMART" id="SM01144"/>
    </source>
</evidence>
<evidence type="ECO:0000313" key="8">
    <source>
        <dbReference type="Proteomes" id="UP000822688"/>
    </source>
</evidence>
<dbReference type="PANTHER" id="PTHR21392">
    <property type="entry name" value="TRNA-URIDINE AMINOCARBOXYPROPYLTRANSFERASE 2"/>
    <property type="match status" value="1"/>
</dbReference>
<evidence type="ECO:0000256" key="2">
    <source>
        <dbReference type="ARBA" id="ARBA00022679"/>
    </source>
</evidence>
<comment type="caution">
    <text evidence="7">The sequence shown here is derived from an EMBL/GenBank/DDBJ whole genome shotgun (WGS) entry which is preliminary data.</text>
</comment>
<comment type="catalytic activity">
    <reaction evidence="5">
        <text>a uridine in tRNA + S-adenosyl-L-methionine = a 3-[(3S)-3-amino-3-carboxypropyl]uridine in tRNA + S-methyl-5'-thioadenosine + H(+)</text>
        <dbReference type="Rhea" id="RHEA:62432"/>
        <dbReference type="Rhea" id="RHEA-COMP:13339"/>
        <dbReference type="Rhea" id="RHEA-COMP:16092"/>
        <dbReference type="ChEBI" id="CHEBI:15378"/>
        <dbReference type="ChEBI" id="CHEBI:17509"/>
        <dbReference type="ChEBI" id="CHEBI:59789"/>
        <dbReference type="ChEBI" id="CHEBI:65315"/>
        <dbReference type="ChEBI" id="CHEBI:82930"/>
        <dbReference type="EC" id="2.5.1.25"/>
    </reaction>
</comment>
<protein>
    <recommendedName>
        <fullName evidence="1">tRNA-uridine aminocarboxypropyltransferase</fullName>
        <ecNumber evidence="1">2.5.1.25</ecNumber>
    </recommendedName>
</protein>
<dbReference type="Proteomes" id="UP000822688">
    <property type="component" value="Chromosome 8"/>
</dbReference>
<accession>A0A8T0H0S8</accession>
<evidence type="ECO:0000313" key="7">
    <source>
        <dbReference type="EMBL" id="KAG0563999.1"/>
    </source>
</evidence>
<dbReference type="InterPro" id="IPR039262">
    <property type="entry name" value="DTWD2/TAPT"/>
</dbReference>
<evidence type="ECO:0000256" key="4">
    <source>
        <dbReference type="ARBA" id="ARBA00022694"/>
    </source>
</evidence>
<dbReference type="AlphaFoldDB" id="A0A8T0H0S8"/>
<evidence type="ECO:0000256" key="3">
    <source>
        <dbReference type="ARBA" id="ARBA00022691"/>
    </source>
</evidence>
<keyword evidence="2" id="KW-0808">Transferase</keyword>
<organism evidence="7 8">
    <name type="scientific">Ceratodon purpureus</name>
    <name type="common">Fire moss</name>
    <name type="synonym">Dicranum purpureum</name>
    <dbReference type="NCBI Taxonomy" id="3225"/>
    <lineage>
        <taxon>Eukaryota</taxon>
        <taxon>Viridiplantae</taxon>
        <taxon>Streptophyta</taxon>
        <taxon>Embryophyta</taxon>
        <taxon>Bryophyta</taxon>
        <taxon>Bryophytina</taxon>
        <taxon>Bryopsida</taxon>
        <taxon>Dicranidae</taxon>
        <taxon>Pseudoditrichales</taxon>
        <taxon>Ditrichaceae</taxon>
        <taxon>Ceratodon</taxon>
    </lineage>
</organism>
<reference evidence="7" key="1">
    <citation type="submission" date="2020-06" db="EMBL/GenBank/DDBJ databases">
        <title>WGS assembly of Ceratodon purpureus strain R40.</title>
        <authorList>
            <person name="Carey S.B."/>
            <person name="Jenkins J."/>
            <person name="Shu S."/>
            <person name="Lovell J.T."/>
            <person name="Sreedasyam A."/>
            <person name="Maumus F."/>
            <person name="Tiley G.P."/>
            <person name="Fernandez-Pozo N."/>
            <person name="Barry K."/>
            <person name="Chen C."/>
            <person name="Wang M."/>
            <person name="Lipzen A."/>
            <person name="Daum C."/>
            <person name="Saski C.A."/>
            <person name="Payton A.C."/>
            <person name="Mcbreen J.C."/>
            <person name="Conrad R.E."/>
            <person name="Kollar L.M."/>
            <person name="Olsson S."/>
            <person name="Huttunen S."/>
            <person name="Landis J.B."/>
            <person name="Wickett N.J."/>
            <person name="Johnson M.G."/>
            <person name="Rensing S.A."/>
            <person name="Grimwood J."/>
            <person name="Schmutz J."/>
            <person name="Mcdaniel S.F."/>
        </authorList>
    </citation>
    <scope>NUCLEOTIDE SEQUENCE</scope>
    <source>
        <strain evidence="7">R40</strain>
    </source>
</reference>
<dbReference type="PANTHER" id="PTHR21392:SF4">
    <property type="entry name" value="TRNA-URIDINE AMINOCARBOXYPROPYLTRANSFERASE"/>
    <property type="match status" value="1"/>
</dbReference>
<dbReference type="EMBL" id="CM026429">
    <property type="protein sequence ID" value="KAG0563999.1"/>
    <property type="molecule type" value="Genomic_DNA"/>
</dbReference>
<dbReference type="InterPro" id="IPR005636">
    <property type="entry name" value="DTW"/>
</dbReference>
<name>A0A8T0H0S8_CERPU</name>
<gene>
    <name evidence="7" type="ORF">KC19_8G074800</name>
</gene>
<dbReference type="GO" id="GO:0016432">
    <property type="term" value="F:tRNA-uridine aminocarboxypropyltransferase activity"/>
    <property type="evidence" value="ECO:0007669"/>
    <property type="project" value="UniProtKB-EC"/>
</dbReference>
<evidence type="ECO:0000256" key="5">
    <source>
        <dbReference type="ARBA" id="ARBA00048718"/>
    </source>
</evidence>
<dbReference type="EC" id="2.5.1.25" evidence="1"/>